<dbReference type="PROSITE" id="PS50011">
    <property type="entry name" value="PROTEIN_KINASE_DOM"/>
    <property type="match status" value="2"/>
</dbReference>
<evidence type="ECO:0000313" key="5">
    <source>
        <dbReference type="RefSeq" id="XP_033581333.1"/>
    </source>
</evidence>
<evidence type="ECO:0000259" key="2">
    <source>
        <dbReference type="PROSITE" id="PS50011"/>
    </source>
</evidence>
<dbReference type="Proteomes" id="UP000504636">
    <property type="component" value="Unplaced"/>
</dbReference>
<feature type="domain" description="Protein kinase" evidence="2">
    <location>
        <begin position="650"/>
        <end position="971"/>
    </location>
</feature>
<dbReference type="AlphaFoldDB" id="A0A6A6Z0X5"/>
<organism evidence="3">
    <name type="scientific">Mytilinidion resinicola</name>
    <dbReference type="NCBI Taxonomy" id="574789"/>
    <lineage>
        <taxon>Eukaryota</taxon>
        <taxon>Fungi</taxon>
        <taxon>Dikarya</taxon>
        <taxon>Ascomycota</taxon>
        <taxon>Pezizomycotina</taxon>
        <taxon>Dothideomycetes</taxon>
        <taxon>Pleosporomycetidae</taxon>
        <taxon>Mytilinidiales</taxon>
        <taxon>Mytilinidiaceae</taxon>
        <taxon>Mytilinidion</taxon>
    </lineage>
</organism>
<feature type="region of interest" description="Disordered" evidence="1">
    <location>
        <begin position="536"/>
        <end position="557"/>
    </location>
</feature>
<dbReference type="InterPro" id="IPR011009">
    <property type="entry name" value="Kinase-like_dom_sf"/>
</dbReference>
<dbReference type="GeneID" id="54466015"/>
<reference evidence="5" key="3">
    <citation type="submission" date="2025-04" db="UniProtKB">
        <authorList>
            <consortium name="RefSeq"/>
        </authorList>
    </citation>
    <scope>IDENTIFICATION</scope>
    <source>
        <strain evidence="5">CBS 304.34</strain>
    </source>
</reference>
<evidence type="ECO:0000313" key="3">
    <source>
        <dbReference type="EMBL" id="KAF2814369.1"/>
    </source>
</evidence>
<dbReference type="GO" id="GO:0004672">
    <property type="term" value="F:protein kinase activity"/>
    <property type="evidence" value="ECO:0007669"/>
    <property type="project" value="InterPro"/>
</dbReference>
<feature type="domain" description="Protein kinase" evidence="2">
    <location>
        <begin position="141"/>
        <end position="448"/>
    </location>
</feature>
<evidence type="ECO:0000256" key="1">
    <source>
        <dbReference type="SAM" id="MobiDB-lite"/>
    </source>
</evidence>
<dbReference type="InterPro" id="IPR000719">
    <property type="entry name" value="Prot_kinase_dom"/>
</dbReference>
<evidence type="ECO:0000313" key="4">
    <source>
        <dbReference type="Proteomes" id="UP000504636"/>
    </source>
</evidence>
<proteinExistence type="predicted"/>
<dbReference type="PANTHER" id="PTHR37542">
    <property type="entry name" value="HELO DOMAIN-CONTAINING PROTEIN-RELATED"/>
    <property type="match status" value="1"/>
</dbReference>
<dbReference type="GO" id="GO:0005524">
    <property type="term" value="F:ATP binding"/>
    <property type="evidence" value="ECO:0007669"/>
    <property type="project" value="InterPro"/>
</dbReference>
<dbReference type="Pfam" id="PF00069">
    <property type="entry name" value="Pkinase"/>
    <property type="match status" value="1"/>
</dbReference>
<dbReference type="PANTHER" id="PTHR37542:SF3">
    <property type="entry name" value="PRION-INHIBITION AND PROPAGATION HELO DOMAIN-CONTAINING PROTEIN"/>
    <property type="match status" value="1"/>
</dbReference>
<reference evidence="3 5" key="1">
    <citation type="journal article" date="2020" name="Stud. Mycol.">
        <title>101 Dothideomycetes genomes: a test case for predicting lifestyles and emergence of pathogens.</title>
        <authorList>
            <person name="Haridas S."/>
            <person name="Albert R."/>
            <person name="Binder M."/>
            <person name="Bloem J."/>
            <person name="Labutti K."/>
            <person name="Salamov A."/>
            <person name="Andreopoulos B."/>
            <person name="Baker S."/>
            <person name="Barry K."/>
            <person name="Bills G."/>
            <person name="Bluhm B."/>
            <person name="Cannon C."/>
            <person name="Castanera R."/>
            <person name="Culley D."/>
            <person name="Daum C."/>
            <person name="Ezra D."/>
            <person name="Gonzalez J."/>
            <person name="Henrissat B."/>
            <person name="Kuo A."/>
            <person name="Liang C."/>
            <person name="Lipzen A."/>
            <person name="Lutzoni F."/>
            <person name="Magnuson J."/>
            <person name="Mondo S."/>
            <person name="Nolan M."/>
            <person name="Ohm R."/>
            <person name="Pangilinan J."/>
            <person name="Park H.-J."/>
            <person name="Ramirez L."/>
            <person name="Alfaro M."/>
            <person name="Sun H."/>
            <person name="Tritt A."/>
            <person name="Yoshinaga Y."/>
            <person name="Zwiers L.-H."/>
            <person name="Turgeon B."/>
            <person name="Goodwin S."/>
            <person name="Spatafora J."/>
            <person name="Crous P."/>
            <person name="Grigoriev I."/>
        </authorList>
    </citation>
    <scope>NUCLEOTIDE SEQUENCE</scope>
    <source>
        <strain evidence="3 5">CBS 304.34</strain>
    </source>
</reference>
<dbReference type="RefSeq" id="XP_033581333.1">
    <property type="nucleotide sequence ID" value="XM_033725122.1"/>
</dbReference>
<dbReference type="OrthoDB" id="4062651at2759"/>
<gene>
    <name evidence="3 5" type="ORF">BDZ99DRAFT_516969</name>
</gene>
<dbReference type="Gene3D" id="1.10.510.10">
    <property type="entry name" value="Transferase(Phosphotransferase) domain 1"/>
    <property type="match status" value="2"/>
</dbReference>
<reference evidence="5" key="2">
    <citation type="submission" date="2020-04" db="EMBL/GenBank/DDBJ databases">
        <authorList>
            <consortium name="NCBI Genome Project"/>
        </authorList>
    </citation>
    <scope>NUCLEOTIDE SEQUENCE</scope>
    <source>
        <strain evidence="5">CBS 304.34</strain>
    </source>
</reference>
<protein>
    <recommendedName>
        <fullName evidence="2">Protein kinase domain-containing protein</fullName>
    </recommendedName>
</protein>
<name>A0A6A6Z0X5_9PEZI</name>
<dbReference type="EMBL" id="MU003695">
    <property type="protein sequence ID" value="KAF2814369.1"/>
    <property type="molecule type" value="Genomic_DNA"/>
</dbReference>
<sequence length="984" mass="112089">MGGASDKVIAQVKSLRRTTADGNPYVTNQNLQTIFERNIIIAILKECAIPEWRISSLATSVREGGVVVFAILTWIQRPEAIVDFVDKQELDDRLPFTENDLPSINPDVPQFFDAQWAFFPVYLREGGFRKFRDREVLPFQTESAEPSLDGSFGVISKVTIDPSMHDFVPEQCKETSVFIRKQLRPGSKNRDRHAKELSCLEALRLLEHTNIVRLLYSYTQGSRFNFIFPCLDMDLSEFLVRAERYGNFVEDDTFYQALQGLASAIHAVHNFKIQGEVDMDFIIYHHDLRPANILVTPNTFMLADFGLSKIKPPEKGSKTEWPDTFSDYIAPECMDENFRNQTVGRSIDIWAFGCLIVEVATYMAEGSEGVTSARKERARLVSEEWRVTNSYFWLGSSMRPEVLHHMEKLQMNRGSGIFSLLEAAKTLLEANVETRPRAEDALRALSAVATQCIYTDVVASLDKYEASLRTTEHRLSALDVWMEKRKLHMWGSPLGMHTKQLIKKSPHSLPNVEAMQRAQQLLRELQGMCRTVLSAFATSPRENEEEDESRKPSLGYSPTISHEIRKRIEALCNLLPAQTLRQVSIMCEKDIINTIDSHDLDSMGNVLDLESEPHQEMASMALLRGLKDSLVRLSSTDEEAKRLRLEEHQITGLTRLPDGYHEIADLRESYADITEKSTSHRVLVESVPYSESWRKWTPTDRAERIAALAKLLALKKPKRLRVLDCIGYVLPNPEGYSLVFRFPDDGANSVPETLLDYLRKAIPKPQRGVPRGVPDKPALEERYSLALTLAQSIFELHSIGWLHKALNSNNILFFSEPSNFGRPKLSKPYLVDFRFSRPNGPSQFTDGPVKDRGFVEYVHPDYFEERKIQDNSWVKTEAAAEKEARFRQLYDYYSLGVILLEIGYWSPIENILSQHRTAYPSVLTEILLHKYIPRLGAVMGRLYMQVTRACVDGSIQESEDESSGLSSQGFYSCVIEPLSRIFVG</sequence>
<dbReference type="CDD" id="cd00180">
    <property type="entry name" value="PKc"/>
    <property type="match status" value="1"/>
</dbReference>
<keyword evidence="4" id="KW-1185">Reference proteome</keyword>
<accession>A0A6A6Z0X5</accession>
<dbReference type="SUPFAM" id="SSF56112">
    <property type="entry name" value="Protein kinase-like (PK-like)"/>
    <property type="match status" value="2"/>
</dbReference>